<comment type="caution">
    <text evidence="3">The sequence shown here is derived from an EMBL/GenBank/DDBJ whole genome shotgun (WGS) entry which is preliminary data.</text>
</comment>
<accession>A0A5C5ZVL1</accession>
<keyword evidence="4" id="KW-1185">Reference proteome</keyword>
<dbReference type="InterPro" id="IPR013424">
    <property type="entry name" value="Ice-binding_C"/>
</dbReference>
<feature type="chain" id="PRO_5023151182" description="Ice-binding protein C-terminal domain-containing protein" evidence="1">
    <location>
        <begin position="22"/>
        <end position="237"/>
    </location>
</feature>
<feature type="domain" description="Ice-binding protein C-terminal" evidence="2">
    <location>
        <begin position="215"/>
        <end position="236"/>
    </location>
</feature>
<keyword evidence="1" id="KW-0732">Signal</keyword>
<organism evidence="3 4">
    <name type="scientific">Pseudobythopirellula maris</name>
    <dbReference type="NCBI Taxonomy" id="2527991"/>
    <lineage>
        <taxon>Bacteria</taxon>
        <taxon>Pseudomonadati</taxon>
        <taxon>Planctomycetota</taxon>
        <taxon>Planctomycetia</taxon>
        <taxon>Pirellulales</taxon>
        <taxon>Lacipirellulaceae</taxon>
        <taxon>Pseudobythopirellula</taxon>
    </lineage>
</organism>
<reference evidence="3 4" key="1">
    <citation type="submission" date="2019-02" db="EMBL/GenBank/DDBJ databases">
        <title>Deep-cultivation of Planctomycetes and their phenomic and genomic characterization uncovers novel biology.</title>
        <authorList>
            <person name="Wiegand S."/>
            <person name="Jogler M."/>
            <person name="Boedeker C."/>
            <person name="Pinto D."/>
            <person name="Vollmers J."/>
            <person name="Rivas-Marin E."/>
            <person name="Kohn T."/>
            <person name="Peeters S.H."/>
            <person name="Heuer A."/>
            <person name="Rast P."/>
            <person name="Oberbeckmann S."/>
            <person name="Bunk B."/>
            <person name="Jeske O."/>
            <person name="Meyerdierks A."/>
            <person name="Storesund J.E."/>
            <person name="Kallscheuer N."/>
            <person name="Luecker S."/>
            <person name="Lage O.M."/>
            <person name="Pohl T."/>
            <person name="Merkel B.J."/>
            <person name="Hornburger P."/>
            <person name="Mueller R.-W."/>
            <person name="Bruemmer F."/>
            <person name="Labrenz M."/>
            <person name="Spormann A.M."/>
            <person name="Op Den Camp H."/>
            <person name="Overmann J."/>
            <person name="Amann R."/>
            <person name="Jetten M.S.M."/>
            <person name="Mascher T."/>
            <person name="Medema M.H."/>
            <person name="Devos D.P."/>
            <person name="Kaster A.-K."/>
            <person name="Ovreas L."/>
            <person name="Rohde M."/>
            <person name="Galperin M.Y."/>
            <person name="Jogler C."/>
        </authorList>
    </citation>
    <scope>NUCLEOTIDE SEQUENCE [LARGE SCALE GENOMIC DNA]</scope>
    <source>
        <strain evidence="3 4">Mal64</strain>
    </source>
</reference>
<dbReference type="EMBL" id="SJPQ01000001">
    <property type="protein sequence ID" value="TWT90263.1"/>
    <property type="molecule type" value="Genomic_DNA"/>
</dbReference>
<dbReference type="OrthoDB" id="297297at2"/>
<dbReference type="NCBIfam" id="TIGR02595">
    <property type="entry name" value="PEP_CTERM"/>
    <property type="match status" value="1"/>
</dbReference>
<dbReference type="RefSeq" id="WP_146396961.1">
    <property type="nucleotide sequence ID" value="NZ_SJPQ01000001.1"/>
</dbReference>
<feature type="signal peptide" evidence="1">
    <location>
        <begin position="1"/>
        <end position="21"/>
    </location>
</feature>
<evidence type="ECO:0000313" key="4">
    <source>
        <dbReference type="Proteomes" id="UP000315440"/>
    </source>
</evidence>
<dbReference type="AlphaFoldDB" id="A0A5C5ZVL1"/>
<evidence type="ECO:0000313" key="3">
    <source>
        <dbReference type="EMBL" id="TWT90263.1"/>
    </source>
</evidence>
<evidence type="ECO:0000259" key="2">
    <source>
        <dbReference type="Pfam" id="PF07589"/>
    </source>
</evidence>
<evidence type="ECO:0000256" key="1">
    <source>
        <dbReference type="SAM" id="SignalP"/>
    </source>
</evidence>
<dbReference type="Proteomes" id="UP000315440">
    <property type="component" value="Unassembled WGS sequence"/>
</dbReference>
<proteinExistence type="predicted"/>
<name>A0A5C5ZVL1_9BACT</name>
<gene>
    <name evidence="3" type="ORF">Mal64_06480</name>
</gene>
<sequence precursor="true">MTRLGMTAVIAYAMCASCALANPIGLIDDYSDASLSEYTLTKILDQGSQDNVGFSSPSGVLQASSSGADGAEQVLFLRNDGWSLDVGEELQVDVDITFASGNDLGIAVGATPVAGVRENYLFISMRSPTQVNSRGFIGSSEIGQAQAFDVDASKLFIARTADNIFELGYYGGTGREVLRTDDVGANLSIGDNVGFYADLRSDLAGFTGMDNLQIVPEPASLALLGLAALGLVARSRD</sequence>
<dbReference type="Pfam" id="PF07589">
    <property type="entry name" value="PEP-CTERM"/>
    <property type="match status" value="1"/>
</dbReference>
<protein>
    <recommendedName>
        <fullName evidence="2">Ice-binding protein C-terminal domain-containing protein</fullName>
    </recommendedName>
</protein>